<evidence type="ECO:0000313" key="1">
    <source>
        <dbReference type="EMBL" id="AGT44070.1"/>
    </source>
</evidence>
<reference evidence="1 2" key="1">
    <citation type="journal article" date="2013" name="PLoS ONE">
        <title>Genome-Wide Relatedness of Treponema pedis, from Gingiva and Necrotic Skin Lesions of Pigs, with the Human Oral Pathogen Treponema denticola.</title>
        <authorList>
            <person name="Svartstrom O."/>
            <person name="Mushtaq M."/>
            <person name="Pringle M."/>
            <person name="Segerman B."/>
        </authorList>
    </citation>
    <scope>NUCLEOTIDE SEQUENCE [LARGE SCALE GENOMIC DNA]</scope>
    <source>
        <strain evidence="1">T A4</strain>
    </source>
</reference>
<gene>
    <name evidence="1" type="ORF">TPE_1575</name>
</gene>
<dbReference type="HOGENOM" id="CLU_1266420_0_0_12"/>
<dbReference type="AlphaFoldDB" id="S5ZV31"/>
<sequence>MGGVFNIVNLHVYHYAGNNLVKYTDPDGRSDSNIWTEMKNAVVPAINFDFGVDYYNLSVQRYDEGNYIEGFLYSVDCLCEAAYDSLIVYTGVKLVGGLIKSTLGILTSTTAGLGETEIDRALSSAERVQHAARHLIDSGILPKWNNSTKEIAQSLYKTILSEPSYIFDSVLKGGESVRGYIGSIDGQNIAVLLYTSGDKIGQIATSFVPTVKQLTEWG</sequence>
<organism evidence="1 2">
    <name type="scientific">Treponema pedis str. T A4</name>
    <dbReference type="NCBI Taxonomy" id="1291379"/>
    <lineage>
        <taxon>Bacteria</taxon>
        <taxon>Pseudomonadati</taxon>
        <taxon>Spirochaetota</taxon>
        <taxon>Spirochaetia</taxon>
        <taxon>Spirochaetales</taxon>
        <taxon>Treponemataceae</taxon>
        <taxon>Treponema</taxon>
    </lineage>
</organism>
<proteinExistence type="predicted"/>
<dbReference type="EMBL" id="CP004120">
    <property type="protein sequence ID" value="AGT44070.1"/>
    <property type="molecule type" value="Genomic_DNA"/>
</dbReference>
<evidence type="ECO:0000313" key="2">
    <source>
        <dbReference type="Proteomes" id="UP000015620"/>
    </source>
</evidence>
<protein>
    <submittedName>
        <fullName evidence="1">YD repeat-containing protein</fullName>
    </submittedName>
</protein>
<accession>S5ZV31</accession>
<keyword evidence="2" id="KW-1185">Reference proteome</keyword>
<dbReference type="KEGG" id="tped:TPE_1575"/>
<name>S5ZV31_9SPIR</name>
<dbReference type="Proteomes" id="UP000015620">
    <property type="component" value="Chromosome"/>
</dbReference>
<dbReference type="PATRIC" id="fig|1291379.3.peg.1559"/>